<name>A0A0T5X7S9_9BACT</name>
<dbReference type="STRING" id="592015.HMPREF1705_04855"/>
<dbReference type="EMBL" id="ACJX03000005">
    <property type="protein sequence ID" value="KRT34307.1"/>
    <property type="molecule type" value="Genomic_DNA"/>
</dbReference>
<dbReference type="InterPro" id="IPR051203">
    <property type="entry name" value="Polysaccharide_Synthase-Rel"/>
</dbReference>
<dbReference type="SUPFAM" id="SSF51735">
    <property type="entry name" value="NAD(P)-binding Rossmann-fold domains"/>
    <property type="match status" value="1"/>
</dbReference>
<evidence type="ECO:0000313" key="3">
    <source>
        <dbReference type="Proteomes" id="UP000005273"/>
    </source>
</evidence>
<gene>
    <name evidence="2" type="ORF">HMPREF1705_04855</name>
</gene>
<dbReference type="AlphaFoldDB" id="A0A0T5X7S9"/>
<dbReference type="Proteomes" id="UP000005273">
    <property type="component" value="Unassembled WGS sequence"/>
</dbReference>
<feature type="transmembrane region" description="Helical" evidence="1">
    <location>
        <begin position="82"/>
        <end position="101"/>
    </location>
</feature>
<accession>A0A0T5X7S9</accession>
<evidence type="ECO:0008006" key="4">
    <source>
        <dbReference type="Google" id="ProtNLM"/>
    </source>
</evidence>
<dbReference type="Pfam" id="PF13727">
    <property type="entry name" value="CoA_binding_3"/>
    <property type="match status" value="1"/>
</dbReference>
<protein>
    <recommendedName>
        <fullName evidence="4">Polysaccharide biosynthesis protein</fullName>
    </recommendedName>
</protein>
<dbReference type="InterPro" id="IPR036291">
    <property type="entry name" value="NAD(P)-bd_dom_sf"/>
</dbReference>
<organism evidence="2 3">
    <name type="scientific">Acetomicrobium hydrogeniformans ATCC BAA-1850</name>
    <dbReference type="NCBI Taxonomy" id="592015"/>
    <lineage>
        <taxon>Bacteria</taxon>
        <taxon>Thermotogati</taxon>
        <taxon>Synergistota</taxon>
        <taxon>Synergistia</taxon>
        <taxon>Synergistales</taxon>
        <taxon>Acetomicrobiaceae</taxon>
        <taxon>Acetomicrobium</taxon>
    </lineage>
</organism>
<comment type="caution">
    <text evidence="2">The sequence shown here is derived from an EMBL/GenBank/DDBJ whole genome shotgun (WGS) entry which is preliminary data.</text>
</comment>
<dbReference type="PANTHER" id="PTHR43318:SF2">
    <property type="entry name" value="UDP-N-ACETYLGLUCOSAMINE 4,6-DEHYDRATASE (INVERTING)"/>
    <property type="match status" value="1"/>
</dbReference>
<keyword evidence="1" id="KW-0472">Membrane</keyword>
<keyword evidence="3" id="KW-1185">Reference proteome</keyword>
<keyword evidence="1" id="KW-1133">Transmembrane helix</keyword>
<feature type="transmembrane region" description="Helical" evidence="1">
    <location>
        <begin position="12"/>
        <end position="31"/>
    </location>
</feature>
<keyword evidence="1" id="KW-0812">Transmembrane</keyword>
<dbReference type="PANTHER" id="PTHR43318">
    <property type="entry name" value="UDP-N-ACETYLGLUCOSAMINE 4,6-DEHYDRATASE"/>
    <property type="match status" value="1"/>
</dbReference>
<feature type="transmembrane region" description="Helical" evidence="1">
    <location>
        <begin position="43"/>
        <end position="61"/>
    </location>
</feature>
<proteinExistence type="predicted"/>
<dbReference type="Gene3D" id="3.40.50.720">
    <property type="entry name" value="NAD(P)-binding Rossmann-like Domain"/>
    <property type="match status" value="1"/>
</dbReference>
<dbReference type="RefSeq" id="WP_370739607.1">
    <property type="nucleotide sequence ID" value="NZ_ACJX03000005.1"/>
</dbReference>
<evidence type="ECO:0000256" key="1">
    <source>
        <dbReference type="SAM" id="Phobius"/>
    </source>
</evidence>
<feature type="non-terminal residue" evidence="2">
    <location>
        <position position="236"/>
    </location>
</feature>
<reference evidence="3" key="1">
    <citation type="submission" date="2012-09" db="EMBL/GenBank/DDBJ databases">
        <authorList>
            <person name="Weinstock G."/>
            <person name="Sodergren E."/>
            <person name="Clifton S."/>
            <person name="Fulton L."/>
            <person name="Fulton B."/>
            <person name="Courtney L."/>
            <person name="Fronick C."/>
            <person name="Harrison M."/>
            <person name="Strong C."/>
            <person name="Farmer C."/>
            <person name="Delehaunty K."/>
            <person name="Markovic C."/>
            <person name="Hall O."/>
            <person name="Minx P."/>
            <person name="Tomlinson C."/>
            <person name="Mitreva M."/>
            <person name="Nelson J."/>
            <person name="Hou S."/>
            <person name="Wollam A."/>
            <person name="Pepin K.H."/>
            <person name="Johnson M."/>
            <person name="Bhonagiri V."/>
            <person name="Nash W.E."/>
            <person name="Suruliraj S."/>
            <person name="Warren W."/>
            <person name="Chinwalla A."/>
            <person name="Mardis E.R."/>
            <person name="Wilson R.K."/>
        </authorList>
    </citation>
    <scope>NUCLEOTIDE SEQUENCE [LARGE SCALE GENOMIC DNA]</scope>
    <source>
        <strain evidence="3">OS1</strain>
    </source>
</reference>
<evidence type="ECO:0000313" key="2">
    <source>
        <dbReference type="EMBL" id="KRT34307.1"/>
    </source>
</evidence>
<sequence length="236" mass="26264">MNILKRSYIAKLLIDIFLGGILCVPLAFNLRLEGIMSMYAPQMPKYILFASVSLLAAEIIWRLPMRAWRCSGIPDLVSLFKAMVFFALALSGLCFMGGASFRVPRSIPIIHTFLAMFFLGGIRMLYRLYFEHRGYKKTIHAVEPKKILIVGAGEAGVLIAKEMLRHPEAGLKPEGFLDDDPAKSGTKILGLPVFGPIDSLPIEVKNHKIQEVLIAIPSGDGRLVRRIVELSRNTKV</sequence>
<feature type="transmembrane region" description="Helical" evidence="1">
    <location>
        <begin position="107"/>
        <end position="126"/>
    </location>
</feature>